<dbReference type="PANTHER" id="PTHR42956">
    <property type="entry name" value="NITROGENASE IRON-MOLYBDENUM COFACTOR BIOSYNTHESIS PROTEIN NIFE"/>
    <property type="match status" value="1"/>
</dbReference>
<name>A0A9D1J1X6_9FIRM</name>
<dbReference type="Pfam" id="PF00148">
    <property type="entry name" value="Oxidored_nitro"/>
    <property type="match status" value="1"/>
</dbReference>
<dbReference type="SUPFAM" id="SSF53807">
    <property type="entry name" value="Helical backbone' metal receptor"/>
    <property type="match status" value="1"/>
</dbReference>
<gene>
    <name evidence="2" type="ORF">IAA54_10335</name>
</gene>
<evidence type="ECO:0000313" key="3">
    <source>
        <dbReference type="Proteomes" id="UP000886785"/>
    </source>
</evidence>
<dbReference type="Proteomes" id="UP000886785">
    <property type="component" value="Unassembled WGS sequence"/>
</dbReference>
<dbReference type="PANTHER" id="PTHR42956:SF1">
    <property type="entry name" value="NITROGENASE IRON-MOLYBDENUM COFACTOR BIOSYNTHESIS PROTEIN NIFE"/>
    <property type="match status" value="1"/>
</dbReference>
<proteinExistence type="predicted"/>
<dbReference type="Gene3D" id="3.40.50.1980">
    <property type="entry name" value="Nitrogenase molybdenum iron protein domain"/>
    <property type="match status" value="2"/>
</dbReference>
<evidence type="ECO:0000259" key="1">
    <source>
        <dbReference type="Pfam" id="PF00148"/>
    </source>
</evidence>
<reference evidence="2" key="2">
    <citation type="journal article" date="2021" name="PeerJ">
        <title>Extensive microbial diversity within the chicken gut microbiome revealed by metagenomics and culture.</title>
        <authorList>
            <person name="Gilroy R."/>
            <person name="Ravi A."/>
            <person name="Getino M."/>
            <person name="Pursley I."/>
            <person name="Horton D.L."/>
            <person name="Alikhan N.F."/>
            <person name="Baker D."/>
            <person name="Gharbi K."/>
            <person name="Hall N."/>
            <person name="Watson M."/>
            <person name="Adriaenssens E.M."/>
            <person name="Foster-Nyarko E."/>
            <person name="Jarju S."/>
            <person name="Secka A."/>
            <person name="Antonio M."/>
            <person name="Oren A."/>
            <person name="Chaudhuri R.R."/>
            <person name="La Ragione R."/>
            <person name="Hildebrand F."/>
            <person name="Pallen M.J."/>
        </authorList>
    </citation>
    <scope>NUCLEOTIDE SEQUENCE</scope>
    <source>
        <strain evidence="2">ChiSjej1B19-7085</strain>
    </source>
</reference>
<protein>
    <submittedName>
        <fullName evidence="2">Oxidoreductase</fullName>
    </submittedName>
</protein>
<dbReference type="InterPro" id="IPR049939">
    <property type="entry name" value="NifE-like"/>
</dbReference>
<dbReference type="GO" id="GO:0016491">
    <property type="term" value="F:oxidoreductase activity"/>
    <property type="evidence" value="ECO:0007669"/>
    <property type="project" value="InterPro"/>
</dbReference>
<feature type="domain" description="Nitrogenase/oxidoreductase component 1" evidence="1">
    <location>
        <begin position="29"/>
        <end position="266"/>
    </location>
</feature>
<dbReference type="AlphaFoldDB" id="A0A9D1J1X6"/>
<accession>A0A9D1J1X6</accession>
<comment type="caution">
    <text evidence="2">The sequence shown here is derived from an EMBL/GenBank/DDBJ whole genome shotgun (WGS) entry which is preliminary data.</text>
</comment>
<sequence length="374" mass="40176">MGVLRMKQTESVISTYTADVSGVCSALYEMGGMVVMHDASGCNSTYNTHDEPRWYDMPSMVYISGLSEMEAVLGDERKLVRDICEAAKELNPRFIAVAGTPIPMMMGTDFPGVARMIERRTGILAFGFATNGMHSYVSGAGMALSAIAERFCPPELSRDSGPRPSVNLLGVTPLDFSVTGNVEAMRKYFTENGFPVVSCWAMGSPWEELMRAGTAAVNVVVSSCGLPLAETLRRKYGTPYVIGAPFGESFSKQLLAAVEQAAQDGQNRNLMKDAPSAGKDVGAAIIGEAVCAGSLRRALELDLGASGVRILSPLDTGAELLRESDRFSAEEDDLFAALKEARIVIADPLYRMAVRGNDTVQFIDLPHEGCSGRI</sequence>
<evidence type="ECO:0000313" key="2">
    <source>
        <dbReference type="EMBL" id="HIR58056.1"/>
    </source>
</evidence>
<dbReference type="EMBL" id="DVHF01000129">
    <property type="protein sequence ID" value="HIR58056.1"/>
    <property type="molecule type" value="Genomic_DNA"/>
</dbReference>
<reference evidence="2" key="1">
    <citation type="submission" date="2020-10" db="EMBL/GenBank/DDBJ databases">
        <authorList>
            <person name="Gilroy R."/>
        </authorList>
    </citation>
    <scope>NUCLEOTIDE SEQUENCE</scope>
    <source>
        <strain evidence="2">ChiSjej1B19-7085</strain>
    </source>
</reference>
<organism evidence="2 3">
    <name type="scientific">Candidatus Gallacutalibacter pullicola</name>
    <dbReference type="NCBI Taxonomy" id="2840830"/>
    <lineage>
        <taxon>Bacteria</taxon>
        <taxon>Bacillati</taxon>
        <taxon>Bacillota</taxon>
        <taxon>Clostridia</taxon>
        <taxon>Eubacteriales</taxon>
        <taxon>Candidatus Gallacutalibacter</taxon>
    </lineage>
</organism>
<feature type="non-terminal residue" evidence="2">
    <location>
        <position position="374"/>
    </location>
</feature>
<dbReference type="InterPro" id="IPR000510">
    <property type="entry name" value="Nase/OxRdtase_comp1"/>
</dbReference>